<dbReference type="AlphaFoldDB" id="A0A6A6QS22"/>
<feature type="transmembrane region" description="Helical" evidence="6">
    <location>
        <begin position="133"/>
        <end position="155"/>
    </location>
</feature>
<dbReference type="InterPro" id="IPR036259">
    <property type="entry name" value="MFS_trans_sf"/>
</dbReference>
<keyword evidence="3 6" id="KW-0812">Transmembrane</keyword>
<evidence type="ECO:0000256" key="4">
    <source>
        <dbReference type="ARBA" id="ARBA00022989"/>
    </source>
</evidence>
<feature type="transmembrane region" description="Helical" evidence="6">
    <location>
        <begin position="108"/>
        <end position="127"/>
    </location>
</feature>
<evidence type="ECO:0000256" key="2">
    <source>
        <dbReference type="ARBA" id="ARBA00010992"/>
    </source>
</evidence>
<dbReference type="Proteomes" id="UP000799750">
    <property type="component" value="Unassembled WGS sequence"/>
</dbReference>
<protein>
    <submittedName>
        <fullName evidence="8">General substrate transporter</fullName>
    </submittedName>
</protein>
<dbReference type="PANTHER" id="PTHR48022:SF29">
    <property type="entry name" value="SUGAR TRANSPORTER, PUTATIVE (AFU_ORTHOLOGUE AFUA_6G14500)-RELATED"/>
    <property type="match status" value="1"/>
</dbReference>
<dbReference type="SUPFAM" id="SSF103473">
    <property type="entry name" value="MFS general substrate transporter"/>
    <property type="match status" value="1"/>
</dbReference>
<feature type="transmembrane region" description="Helical" evidence="6">
    <location>
        <begin position="354"/>
        <end position="372"/>
    </location>
</feature>
<dbReference type="FunFam" id="1.20.1250.20:FF:000117">
    <property type="entry name" value="MFS hexose transporter"/>
    <property type="match status" value="1"/>
</dbReference>
<evidence type="ECO:0000259" key="7">
    <source>
        <dbReference type="PROSITE" id="PS50850"/>
    </source>
</evidence>
<evidence type="ECO:0000256" key="3">
    <source>
        <dbReference type="ARBA" id="ARBA00022692"/>
    </source>
</evidence>
<dbReference type="GO" id="GO:0016020">
    <property type="term" value="C:membrane"/>
    <property type="evidence" value="ECO:0007669"/>
    <property type="project" value="UniProtKB-SubCell"/>
</dbReference>
<dbReference type="PANTHER" id="PTHR48022">
    <property type="entry name" value="PLASTIDIC GLUCOSE TRANSPORTER 4"/>
    <property type="match status" value="1"/>
</dbReference>
<dbReference type="OrthoDB" id="6133115at2759"/>
<feature type="transmembrane region" description="Helical" evidence="6">
    <location>
        <begin position="425"/>
        <end position="446"/>
    </location>
</feature>
<dbReference type="InterPro" id="IPR020846">
    <property type="entry name" value="MFS_dom"/>
</dbReference>
<feature type="transmembrane region" description="Helical" evidence="6">
    <location>
        <begin position="288"/>
        <end position="310"/>
    </location>
</feature>
<feature type="transmembrane region" description="Helical" evidence="6">
    <location>
        <begin position="384"/>
        <end position="404"/>
    </location>
</feature>
<dbReference type="InterPro" id="IPR050360">
    <property type="entry name" value="MFS_Sugar_Transporters"/>
</dbReference>
<evidence type="ECO:0000313" key="9">
    <source>
        <dbReference type="Proteomes" id="UP000799750"/>
    </source>
</evidence>
<dbReference type="InterPro" id="IPR005828">
    <property type="entry name" value="MFS_sugar_transport-like"/>
</dbReference>
<keyword evidence="4 6" id="KW-1133">Transmembrane helix</keyword>
<organism evidence="8 9">
    <name type="scientific">Lophium mytilinum</name>
    <dbReference type="NCBI Taxonomy" id="390894"/>
    <lineage>
        <taxon>Eukaryota</taxon>
        <taxon>Fungi</taxon>
        <taxon>Dikarya</taxon>
        <taxon>Ascomycota</taxon>
        <taxon>Pezizomycotina</taxon>
        <taxon>Dothideomycetes</taxon>
        <taxon>Pleosporomycetidae</taxon>
        <taxon>Mytilinidiales</taxon>
        <taxon>Mytilinidiaceae</taxon>
        <taxon>Lophium</taxon>
    </lineage>
</organism>
<dbReference type="Gene3D" id="1.20.1250.20">
    <property type="entry name" value="MFS general substrate transporter like domains"/>
    <property type="match status" value="1"/>
</dbReference>
<name>A0A6A6QS22_9PEZI</name>
<feature type="transmembrane region" description="Helical" evidence="6">
    <location>
        <begin position="81"/>
        <end position="101"/>
    </location>
</feature>
<feature type="domain" description="Major facilitator superfamily (MFS) profile" evidence="7">
    <location>
        <begin position="40"/>
        <end position="477"/>
    </location>
</feature>
<evidence type="ECO:0000256" key="5">
    <source>
        <dbReference type="ARBA" id="ARBA00023136"/>
    </source>
</evidence>
<reference evidence="8" key="1">
    <citation type="journal article" date="2020" name="Stud. Mycol.">
        <title>101 Dothideomycetes genomes: a test case for predicting lifestyles and emergence of pathogens.</title>
        <authorList>
            <person name="Haridas S."/>
            <person name="Albert R."/>
            <person name="Binder M."/>
            <person name="Bloem J."/>
            <person name="Labutti K."/>
            <person name="Salamov A."/>
            <person name="Andreopoulos B."/>
            <person name="Baker S."/>
            <person name="Barry K."/>
            <person name="Bills G."/>
            <person name="Bluhm B."/>
            <person name="Cannon C."/>
            <person name="Castanera R."/>
            <person name="Culley D."/>
            <person name="Daum C."/>
            <person name="Ezra D."/>
            <person name="Gonzalez J."/>
            <person name="Henrissat B."/>
            <person name="Kuo A."/>
            <person name="Liang C."/>
            <person name="Lipzen A."/>
            <person name="Lutzoni F."/>
            <person name="Magnuson J."/>
            <person name="Mondo S."/>
            <person name="Nolan M."/>
            <person name="Ohm R."/>
            <person name="Pangilinan J."/>
            <person name="Park H.-J."/>
            <person name="Ramirez L."/>
            <person name="Alfaro M."/>
            <person name="Sun H."/>
            <person name="Tritt A."/>
            <person name="Yoshinaga Y."/>
            <person name="Zwiers L.-H."/>
            <person name="Turgeon B."/>
            <person name="Goodwin S."/>
            <person name="Spatafora J."/>
            <person name="Crous P."/>
            <person name="Grigoriev I."/>
        </authorList>
    </citation>
    <scope>NUCLEOTIDE SEQUENCE</scope>
    <source>
        <strain evidence="8">CBS 269.34</strain>
    </source>
</reference>
<evidence type="ECO:0000256" key="6">
    <source>
        <dbReference type="SAM" id="Phobius"/>
    </source>
</evidence>
<gene>
    <name evidence="8" type="ORF">BU16DRAFT_462319</name>
</gene>
<comment type="similarity">
    <text evidence="2">Belongs to the major facilitator superfamily. Sugar transporter (TC 2.A.1.1) family.</text>
</comment>
<evidence type="ECO:0000313" key="8">
    <source>
        <dbReference type="EMBL" id="KAF2494800.1"/>
    </source>
</evidence>
<proteinExistence type="inferred from homology"/>
<dbReference type="EMBL" id="MU004190">
    <property type="protein sequence ID" value="KAF2494800.1"/>
    <property type="molecule type" value="Genomic_DNA"/>
</dbReference>
<accession>A0A6A6QS22</accession>
<feature type="transmembrane region" description="Helical" evidence="6">
    <location>
        <begin position="167"/>
        <end position="188"/>
    </location>
</feature>
<dbReference type="Pfam" id="PF00083">
    <property type="entry name" value="Sugar_tr"/>
    <property type="match status" value="1"/>
</dbReference>
<dbReference type="PROSITE" id="PS50850">
    <property type="entry name" value="MFS"/>
    <property type="match status" value="1"/>
</dbReference>
<feature type="transmembrane region" description="Helical" evidence="6">
    <location>
        <begin position="452"/>
        <end position="473"/>
    </location>
</feature>
<sequence>MAPGTVHVVGAADPILTRVVAEDKVSWYKKPNLRILYLLLLPTCIGIEMTSGFDSQMINTVQIVPSWQEYFNHPKGSLKGIIAAIYSLGAICALPFVPLVNDRFGRRWAIFFGSFMMVFGSILQGFANGSAMYIIARWFLGFGIPFCIVAGSALIGELSYPKERPILTSLFNALYFVGALVAAGISFGTQDIKSDWAWRIPSLLQAVPSALQIAFVFFSPESPRFLISKDKREEAFAILVKYHAEGDANSEIVKAEMAQIESTIKIELEHSKRSWWEMVRPPGMRRRVIIASFLGLFTQWSGNTLISYYLNDLLVLIGYTDPKFKGKLNVGLNSWQLVNGVTAALLVRRFPRRVMYMTCTISLLCVYIGWTISMEQFLTKHGEAAAKLTIFFIFLYSPAYNIGYNALTYTYLVELFPFAQRARGITIFQFWGRGAGFFTTFVNPIGLENIKWRWLITYCCWIAFEIVFVWFMFPETGGRTLEELAFLFEDKALADEATMAVEKQIHHEENPLEEITSKAAPTQTKEVV</sequence>
<evidence type="ECO:0000256" key="1">
    <source>
        <dbReference type="ARBA" id="ARBA00004141"/>
    </source>
</evidence>
<keyword evidence="5 6" id="KW-0472">Membrane</keyword>
<feature type="transmembrane region" description="Helical" evidence="6">
    <location>
        <begin position="35"/>
        <end position="53"/>
    </location>
</feature>
<keyword evidence="9" id="KW-1185">Reference proteome</keyword>
<dbReference type="GO" id="GO:0005351">
    <property type="term" value="F:carbohydrate:proton symporter activity"/>
    <property type="evidence" value="ECO:0007669"/>
    <property type="project" value="TreeGrafter"/>
</dbReference>
<comment type="subcellular location">
    <subcellularLocation>
        <location evidence="1">Membrane</location>
        <topology evidence="1">Multi-pass membrane protein</topology>
    </subcellularLocation>
</comment>